<sequence>MSGTPSKPQCPPDTAPPSILPRRSALHSSPDFKLNRTISSSEREDTIKSTPIKKSPGPDRFSSKFYKTFKEELIPILLKVFHEIEEEGTLPNSFYEASVTLIPKSDKDTSRKETFRPVSPMNINAKILKKTLANFI</sequence>
<keyword evidence="2" id="KW-0548">Nucleotidyltransferase</keyword>
<dbReference type="PANTHER" id="PTHR19446">
    <property type="entry name" value="REVERSE TRANSCRIPTASES"/>
    <property type="match status" value="1"/>
</dbReference>
<protein>
    <submittedName>
        <fullName evidence="2">LINE-1 reverse transcriptase-like protein</fullName>
    </submittedName>
</protein>
<dbReference type="GO" id="GO:0003964">
    <property type="term" value="F:RNA-directed DNA polymerase activity"/>
    <property type="evidence" value="ECO:0007669"/>
    <property type="project" value="UniProtKB-KW"/>
</dbReference>
<feature type="compositionally biased region" description="Pro residues" evidence="1">
    <location>
        <begin position="8"/>
        <end position="19"/>
    </location>
</feature>
<accession>A0AA41N7X0</accession>
<proteinExistence type="predicted"/>
<keyword evidence="3" id="KW-1185">Reference proteome</keyword>
<name>A0AA41N7X0_SCICA</name>
<gene>
    <name evidence="2" type="ORF">SUZIE_182160</name>
</gene>
<comment type="caution">
    <text evidence="2">The sequence shown here is derived from an EMBL/GenBank/DDBJ whole genome shotgun (WGS) entry which is preliminary data.</text>
</comment>
<reference evidence="2" key="1">
    <citation type="submission" date="2020-03" db="EMBL/GenBank/DDBJ databases">
        <title>Studies in the Genomics of Life Span.</title>
        <authorList>
            <person name="Glass D."/>
        </authorList>
    </citation>
    <scope>NUCLEOTIDE SEQUENCE</scope>
    <source>
        <strain evidence="2">SUZIE</strain>
        <tissue evidence="2">Muscle</tissue>
    </source>
</reference>
<feature type="region of interest" description="Disordered" evidence="1">
    <location>
        <begin position="1"/>
        <end position="60"/>
    </location>
</feature>
<evidence type="ECO:0000313" key="3">
    <source>
        <dbReference type="Proteomes" id="UP001166674"/>
    </source>
</evidence>
<keyword evidence="2" id="KW-0808">Transferase</keyword>
<evidence type="ECO:0000256" key="1">
    <source>
        <dbReference type="SAM" id="MobiDB-lite"/>
    </source>
</evidence>
<organism evidence="2 3">
    <name type="scientific">Sciurus carolinensis</name>
    <name type="common">Eastern gray squirrel</name>
    <dbReference type="NCBI Taxonomy" id="30640"/>
    <lineage>
        <taxon>Eukaryota</taxon>
        <taxon>Metazoa</taxon>
        <taxon>Chordata</taxon>
        <taxon>Craniata</taxon>
        <taxon>Vertebrata</taxon>
        <taxon>Euteleostomi</taxon>
        <taxon>Mammalia</taxon>
        <taxon>Eutheria</taxon>
        <taxon>Euarchontoglires</taxon>
        <taxon>Glires</taxon>
        <taxon>Rodentia</taxon>
        <taxon>Sciuromorpha</taxon>
        <taxon>Sciuridae</taxon>
        <taxon>Sciurinae</taxon>
        <taxon>Sciurini</taxon>
        <taxon>Sciurus</taxon>
    </lineage>
</organism>
<keyword evidence="2" id="KW-0695">RNA-directed DNA polymerase</keyword>
<dbReference type="Proteomes" id="UP001166674">
    <property type="component" value="Unassembled WGS sequence"/>
</dbReference>
<dbReference type="EMBL" id="JAATJV010399189">
    <property type="protein sequence ID" value="MBZ3885251.1"/>
    <property type="molecule type" value="Genomic_DNA"/>
</dbReference>
<evidence type="ECO:0000313" key="2">
    <source>
        <dbReference type="EMBL" id="MBZ3885251.1"/>
    </source>
</evidence>
<dbReference type="AlphaFoldDB" id="A0AA41N7X0"/>